<dbReference type="AlphaFoldDB" id="A0AAD6ZDI4"/>
<dbReference type="Proteomes" id="UP001218218">
    <property type="component" value="Unassembled WGS sequence"/>
</dbReference>
<feature type="domain" description="CxC2-like cysteine cluster KDZ transposase-associated" evidence="2">
    <location>
        <begin position="185"/>
        <end position="292"/>
    </location>
</feature>
<sequence length="977" mass="111065">MSKRKAFYAEEDDLNDGSDNDDSQDGYVPRAQARRVHYIPEERITVASDGHLNSTMSSIPTPASPAKKSRVTLKPDVPAGPAFLPQEWEADFAEFDTEFGPGMQTSGPQKLRDSDGPHGQWARLDREDFLNELLRHDGRGDHVEQTVCAGVSCLYCGVCVKRVHAFMPFHRIERWENDHFRRCTLKSLGVQIQLGHRAGDPCSNPSTAAGDDFVIITTQGIEEVGLDYCACSTARSKPVQLLRMKFYPATRTNPRSAATFASLRRFAHMTLESKCSPYEFYHSLVRETNNTGLEPSRDRYSEFLRMTRQWQHLLLLKRAGRGHDPCEDRINATKAGEIALLCPACPHLGINLPPEWYTAPLHLRFLYALFLAIDANFRLMRKDVSSEAKDPGLVKGWGFFGEVTKYMTHLEKHWDQKQERSTCVSHDAVDKLLRKFLGTASSGIGTVDCARHNMKRPNGVGDLQMGERYLNMDYLFFMSLAVAGGVLLQLFLKAGQTAVGFLVPKFHLPAHIESCNLLFSFNLTPFVGQTDGEAPERGWADANRLANSTSVSGPSARWDTLEVHFQYWNWKKIMRLGTTLRERLQKNLPKMVELRQAWVDVEALFTPSVLETWTAMARAWEKDAEQPNPFASTVQYEDLSQVRLRLAEVAAKDVDHARVRGDMHETEMLSMGLQLEESQRNLAMVFKNVGQHETPTQGRARIERETKLRRKIDGWIAVQELFMPEVVLLRQREAVERDRIAATQTLPGIRAQDIKLWLPSALGTQAQCDTSLLEYEYDLRVGQAVHALNEVRSRLISQTREYKQRGRLTGVRVKTRSGTRVANIQAEVDCAADEYRAARAALVKLGARLKRRDWEHLQVLNAADVRGRPSAVFGDDDRRKKGGKRKRKAWRMGAVDPEEEAEDAEVAKRKAEDAMGMSWIWKVEGATGKDEDVVNSEPLQIEWAKTRAKAMRYREETDLLEEEMRRVLQFFKWCADW</sequence>
<keyword evidence="4" id="KW-1185">Reference proteome</keyword>
<dbReference type="Pfam" id="PF18803">
    <property type="entry name" value="CxC2"/>
    <property type="match status" value="1"/>
</dbReference>
<feature type="compositionally biased region" description="Acidic residues" evidence="1">
    <location>
        <begin position="9"/>
        <end position="24"/>
    </location>
</feature>
<accession>A0AAD6ZDI4</accession>
<protein>
    <recommendedName>
        <fullName evidence="2">CxC2-like cysteine cluster KDZ transposase-associated domain-containing protein</fullName>
    </recommendedName>
</protein>
<proteinExistence type="predicted"/>
<dbReference type="InterPro" id="IPR040521">
    <property type="entry name" value="KDZ"/>
</dbReference>
<dbReference type="PANTHER" id="PTHR33096:SF1">
    <property type="entry name" value="CXC1-LIKE CYSTEINE CLUSTER ASSOCIATED WITH KDZ TRANSPOSASES DOMAIN-CONTAINING PROTEIN"/>
    <property type="match status" value="1"/>
</dbReference>
<evidence type="ECO:0000259" key="2">
    <source>
        <dbReference type="Pfam" id="PF18803"/>
    </source>
</evidence>
<dbReference type="EMBL" id="JARIHO010000058">
    <property type="protein sequence ID" value="KAJ7318330.1"/>
    <property type="molecule type" value="Genomic_DNA"/>
</dbReference>
<reference evidence="3" key="1">
    <citation type="submission" date="2023-03" db="EMBL/GenBank/DDBJ databases">
        <title>Massive genome expansion in bonnet fungi (Mycena s.s.) driven by repeated elements and novel gene families across ecological guilds.</title>
        <authorList>
            <consortium name="Lawrence Berkeley National Laboratory"/>
            <person name="Harder C.B."/>
            <person name="Miyauchi S."/>
            <person name="Viragh M."/>
            <person name="Kuo A."/>
            <person name="Thoen E."/>
            <person name="Andreopoulos B."/>
            <person name="Lu D."/>
            <person name="Skrede I."/>
            <person name="Drula E."/>
            <person name="Henrissat B."/>
            <person name="Morin E."/>
            <person name="Kohler A."/>
            <person name="Barry K."/>
            <person name="LaButti K."/>
            <person name="Morin E."/>
            <person name="Salamov A."/>
            <person name="Lipzen A."/>
            <person name="Mereny Z."/>
            <person name="Hegedus B."/>
            <person name="Baldrian P."/>
            <person name="Stursova M."/>
            <person name="Weitz H."/>
            <person name="Taylor A."/>
            <person name="Grigoriev I.V."/>
            <person name="Nagy L.G."/>
            <person name="Martin F."/>
            <person name="Kauserud H."/>
        </authorList>
    </citation>
    <scope>NUCLEOTIDE SEQUENCE</scope>
    <source>
        <strain evidence="3">CBHHK002</strain>
    </source>
</reference>
<feature type="region of interest" description="Disordered" evidence="1">
    <location>
        <begin position="52"/>
        <end position="71"/>
    </location>
</feature>
<dbReference type="PANTHER" id="PTHR33096">
    <property type="entry name" value="CXC2 DOMAIN-CONTAINING PROTEIN"/>
    <property type="match status" value="1"/>
</dbReference>
<organism evidence="3 4">
    <name type="scientific">Mycena albidolilacea</name>
    <dbReference type="NCBI Taxonomy" id="1033008"/>
    <lineage>
        <taxon>Eukaryota</taxon>
        <taxon>Fungi</taxon>
        <taxon>Dikarya</taxon>
        <taxon>Basidiomycota</taxon>
        <taxon>Agaricomycotina</taxon>
        <taxon>Agaricomycetes</taxon>
        <taxon>Agaricomycetidae</taxon>
        <taxon>Agaricales</taxon>
        <taxon>Marasmiineae</taxon>
        <taxon>Mycenaceae</taxon>
        <taxon>Mycena</taxon>
    </lineage>
</organism>
<dbReference type="InterPro" id="IPR041457">
    <property type="entry name" value="CxC2_KDZ-assoc"/>
</dbReference>
<evidence type="ECO:0000256" key="1">
    <source>
        <dbReference type="SAM" id="MobiDB-lite"/>
    </source>
</evidence>
<evidence type="ECO:0000313" key="4">
    <source>
        <dbReference type="Proteomes" id="UP001218218"/>
    </source>
</evidence>
<feature type="region of interest" description="Disordered" evidence="1">
    <location>
        <begin position="1"/>
        <end position="35"/>
    </location>
</feature>
<comment type="caution">
    <text evidence="3">The sequence shown here is derived from an EMBL/GenBank/DDBJ whole genome shotgun (WGS) entry which is preliminary data.</text>
</comment>
<dbReference type="Pfam" id="PF18758">
    <property type="entry name" value="KDZ"/>
    <property type="match status" value="1"/>
</dbReference>
<gene>
    <name evidence="3" type="ORF">DFH08DRAFT_971400</name>
</gene>
<evidence type="ECO:0000313" key="3">
    <source>
        <dbReference type="EMBL" id="KAJ7318330.1"/>
    </source>
</evidence>
<feature type="compositionally biased region" description="Polar residues" evidence="1">
    <location>
        <begin position="52"/>
        <end position="61"/>
    </location>
</feature>
<name>A0AAD6ZDI4_9AGAR</name>